<name>A0A1T4SKJ5_9HYPH</name>
<keyword evidence="2" id="KW-0732">Signal</keyword>
<feature type="signal peptide" evidence="2">
    <location>
        <begin position="1"/>
        <end position="27"/>
    </location>
</feature>
<dbReference type="Proteomes" id="UP000190092">
    <property type="component" value="Unassembled WGS sequence"/>
</dbReference>
<feature type="region of interest" description="Disordered" evidence="1">
    <location>
        <begin position="29"/>
        <end position="87"/>
    </location>
</feature>
<accession>A0A1T4SKJ5</accession>
<evidence type="ECO:0000256" key="2">
    <source>
        <dbReference type="SAM" id="SignalP"/>
    </source>
</evidence>
<keyword evidence="4" id="KW-1185">Reference proteome</keyword>
<organism evidence="3 4">
    <name type="scientific">Enhydrobacter aerosaccus</name>
    <dbReference type="NCBI Taxonomy" id="225324"/>
    <lineage>
        <taxon>Bacteria</taxon>
        <taxon>Pseudomonadati</taxon>
        <taxon>Pseudomonadota</taxon>
        <taxon>Alphaproteobacteria</taxon>
        <taxon>Hyphomicrobiales</taxon>
        <taxon>Enhydrobacter</taxon>
    </lineage>
</organism>
<reference evidence="4" key="1">
    <citation type="submission" date="2017-02" db="EMBL/GenBank/DDBJ databases">
        <authorList>
            <person name="Varghese N."/>
            <person name="Submissions S."/>
        </authorList>
    </citation>
    <scope>NUCLEOTIDE SEQUENCE [LARGE SCALE GENOMIC DNA]</scope>
    <source>
        <strain evidence="4">ATCC 27094</strain>
    </source>
</reference>
<evidence type="ECO:0000256" key="1">
    <source>
        <dbReference type="SAM" id="MobiDB-lite"/>
    </source>
</evidence>
<evidence type="ECO:0000313" key="4">
    <source>
        <dbReference type="Proteomes" id="UP000190092"/>
    </source>
</evidence>
<proteinExistence type="predicted"/>
<feature type="compositionally biased region" description="Polar residues" evidence="1">
    <location>
        <begin position="63"/>
        <end position="80"/>
    </location>
</feature>
<dbReference type="AlphaFoldDB" id="A0A1T4SKJ5"/>
<gene>
    <name evidence="3" type="ORF">SAMN02745126_04780</name>
</gene>
<dbReference type="EMBL" id="FUWJ01000008">
    <property type="protein sequence ID" value="SKA28381.1"/>
    <property type="molecule type" value="Genomic_DNA"/>
</dbReference>
<protein>
    <submittedName>
        <fullName evidence="3">Uncharacterized protein</fullName>
    </submittedName>
</protein>
<feature type="chain" id="PRO_5012391355" evidence="2">
    <location>
        <begin position="28"/>
        <end position="87"/>
    </location>
</feature>
<evidence type="ECO:0000313" key="3">
    <source>
        <dbReference type="EMBL" id="SKA28381.1"/>
    </source>
</evidence>
<sequence>MMNRWKLALATAASALGFMAFTQVAWAQSTDATKGQHIQGGTQPGPGTHGHSSSPKPGETKEIQQQQHNMPATPSHSSGPATGKSGQ</sequence>